<reference evidence="2" key="1">
    <citation type="journal article" date="2011" name="Nature">
        <title>Genome sequence and analysis of the tuber crop potato.</title>
        <authorList>
            <consortium name="The Potato Genome Sequencing Consortium"/>
        </authorList>
    </citation>
    <scope>NUCLEOTIDE SEQUENCE [LARGE SCALE GENOMIC DNA]</scope>
    <source>
        <strain evidence="2">cv. DM1-3 516 R44</strain>
    </source>
</reference>
<dbReference type="EnsemblPlants" id="PGSC0003DMT400078210">
    <property type="protein sequence ID" value="PGSC0003DMT400078210"/>
    <property type="gene ID" value="PGSC0003DMG400030434"/>
</dbReference>
<accession>M1CZM4</accession>
<sequence>MEKAKAFLELTQGESDRVSSLAFPPHRLGTECSFYEYYSLRGIRVDRIEPGQVFCTFKVPPRLTVRQTRILPPFFPVCVMCMSFSMFKF</sequence>
<dbReference type="Proteomes" id="UP000011115">
    <property type="component" value="Unassembled WGS sequence"/>
</dbReference>
<dbReference type="HOGENOM" id="CLU_189471_0_0_1"/>
<dbReference type="AlphaFoldDB" id="M1CZM4"/>
<gene>
    <name evidence="1" type="primary">LOC102582877</name>
</gene>
<protein>
    <submittedName>
        <fullName evidence="1">Acyl-CoA thioesterase</fullName>
    </submittedName>
</protein>
<proteinExistence type="predicted"/>
<evidence type="ECO:0000313" key="1">
    <source>
        <dbReference type="EnsemblPlants" id="PGSC0003DMT400078210"/>
    </source>
</evidence>
<name>M1CZM4_SOLTU</name>
<organism evidence="1 2">
    <name type="scientific">Solanum tuberosum</name>
    <name type="common">Potato</name>
    <dbReference type="NCBI Taxonomy" id="4113"/>
    <lineage>
        <taxon>Eukaryota</taxon>
        <taxon>Viridiplantae</taxon>
        <taxon>Streptophyta</taxon>
        <taxon>Embryophyta</taxon>
        <taxon>Tracheophyta</taxon>
        <taxon>Spermatophyta</taxon>
        <taxon>Magnoliopsida</taxon>
        <taxon>eudicotyledons</taxon>
        <taxon>Gunneridae</taxon>
        <taxon>Pentapetalae</taxon>
        <taxon>asterids</taxon>
        <taxon>lamiids</taxon>
        <taxon>Solanales</taxon>
        <taxon>Solanaceae</taxon>
        <taxon>Solanoideae</taxon>
        <taxon>Solaneae</taxon>
        <taxon>Solanum</taxon>
    </lineage>
</organism>
<keyword evidence="2" id="KW-1185">Reference proteome</keyword>
<reference evidence="1" key="2">
    <citation type="submission" date="2015-06" db="UniProtKB">
        <authorList>
            <consortium name="EnsemblPlants"/>
        </authorList>
    </citation>
    <scope>IDENTIFICATION</scope>
    <source>
        <strain evidence="1">DM1-3 516 R44</strain>
    </source>
</reference>
<dbReference type="ExpressionAtlas" id="M1CZM4">
    <property type="expression patterns" value="baseline"/>
</dbReference>
<dbReference type="Gramene" id="PGSC0003DMT400078210">
    <property type="protein sequence ID" value="PGSC0003DMT400078210"/>
    <property type="gene ID" value="PGSC0003DMG400030434"/>
</dbReference>
<dbReference type="OrthoDB" id="46529at2759"/>
<evidence type="ECO:0000313" key="2">
    <source>
        <dbReference type="Proteomes" id="UP000011115"/>
    </source>
</evidence>